<dbReference type="GeneID" id="17293598"/>
<evidence type="ECO:0000313" key="9">
    <source>
        <dbReference type="Proteomes" id="UP000011087"/>
    </source>
</evidence>
<evidence type="ECO:0000256" key="2">
    <source>
        <dbReference type="ARBA" id="ARBA00023155"/>
    </source>
</evidence>
<dbReference type="OrthoDB" id="10056939at2759"/>
<keyword evidence="3 4" id="KW-0539">Nucleus</keyword>
<keyword evidence="9" id="KW-1185">Reference proteome</keyword>
<dbReference type="RefSeq" id="XP_005823790.1">
    <property type="nucleotide sequence ID" value="XM_005823733.1"/>
</dbReference>
<feature type="domain" description="Homeobox" evidence="6">
    <location>
        <begin position="272"/>
        <end position="336"/>
    </location>
</feature>
<dbReference type="GO" id="GO:0003677">
    <property type="term" value="F:DNA binding"/>
    <property type="evidence" value="ECO:0007669"/>
    <property type="project" value="UniProtKB-UniRule"/>
</dbReference>
<evidence type="ECO:0000259" key="6">
    <source>
        <dbReference type="PROSITE" id="PS50071"/>
    </source>
</evidence>
<dbReference type="InterPro" id="IPR008422">
    <property type="entry name" value="KN_HD"/>
</dbReference>
<reference evidence="9" key="2">
    <citation type="submission" date="2012-11" db="EMBL/GenBank/DDBJ databases">
        <authorList>
            <person name="Kuo A."/>
            <person name="Curtis B.A."/>
            <person name="Tanifuji G."/>
            <person name="Burki F."/>
            <person name="Gruber A."/>
            <person name="Irimia M."/>
            <person name="Maruyama S."/>
            <person name="Arias M.C."/>
            <person name="Ball S.G."/>
            <person name="Gile G.H."/>
            <person name="Hirakawa Y."/>
            <person name="Hopkins J.F."/>
            <person name="Rensing S.A."/>
            <person name="Schmutz J."/>
            <person name="Symeonidi A."/>
            <person name="Elias M."/>
            <person name="Eveleigh R.J."/>
            <person name="Herman E.K."/>
            <person name="Klute M.J."/>
            <person name="Nakayama T."/>
            <person name="Obornik M."/>
            <person name="Reyes-Prieto A."/>
            <person name="Armbrust E.V."/>
            <person name="Aves S.J."/>
            <person name="Beiko R.G."/>
            <person name="Coutinho P."/>
            <person name="Dacks J.B."/>
            <person name="Durnford D.G."/>
            <person name="Fast N.M."/>
            <person name="Green B.R."/>
            <person name="Grisdale C."/>
            <person name="Hempe F."/>
            <person name="Henrissat B."/>
            <person name="Hoppner M.P."/>
            <person name="Ishida K.-I."/>
            <person name="Kim E."/>
            <person name="Koreny L."/>
            <person name="Kroth P.G."/>
            <person name="Liu Y."/>
            <person name="Malik S.-B."/>
            <person name="Maier U.G."/>
            <person name="McRose D."/>
            <person name="Mock T."/>
            <person name="Neilson J.A."/>
            <person name="Onodera N.T."/>
            <person name="Poole A.M."/>
            <person name="Pritham E.J."/>
            <person name="Richards T.A."/>
            <person name="Rocap G."/>
            <person name="Roy S.W."/>
            <person name="Sarai C."/>
            <person name="Schaack S."/>
            <person name="Shirato S."/>
            <person name="Slamovits C.H."/>
            <person name="Spencer D.F."/>
            <person name="Suzuki S."/>
            <person name="Worden A.Z."/>
            <person name="Zauner S."/>
            <person name="Barry K."/>
            <person name="Bell C."/>
            <person name="Bharti A.K."/>
            <person name="Crow J.A."/>
            <person name="Grimwood J."/>
            <person name="Kramer R."/>
            <person name="Lindquist E."/>
            <person name="Lucas S."/>
            <person name="Salamov A."/>
            <person name="McFadden G.I."/>
            <person name="Lane C.E."/>
            <person name="Keeling P.J."/>
            <person name="Gray M.W."/>
            <person name="Grigoriev I.V."/>
            <person name="Archibald J.M."/>
        </authorList>
    </citation>
    <scope>NUCLEOTIDE SEQUENCE</scope>
    <source>
        <strain evidence="9">CCMP2712</strain>
    </source>
</reference>
<dbReference type="InterPro" id="IPR050224">
    <property type="entry name" value="TALE_homeobox"/>
</dbReference>
<evidence type="ECO:0000313" key="7">
    <source>
        <dbReference type="EMBL" id="EKX36810.1"/>
    </source>
</evidence>
<name>L1ILZ9_GUITC</name>
<reference evidence="7 9" key="1">
    <citation type="journal article" date="2012" name="Nature">
        <title>Algal genomes reveal evolutionary mosaicism and the fate of nucleomorphs.</title>
        <authorList>
            <consortium name="DOE Joint Genome Institute"/>
            <person name="Curtis B.A."/>
            <person name="Tanifuji G."/>
            <person name="Burki F."/>
            <person name="Gruber A."/>
            <person name="Irimia M."/>
            <person name="Maruyama S."/>
            <person name="Arias M.C."/>
            <person name="Ball S.G."/>
            <person name="Gile G.H."/>
            <person name="Hirakawa Y."/>
            <person name="Hopkins J.F."/>
            <person name="Kuo A."/>
            <person name="Rensing S.A."/>
            <person name="Schmutz J."/>
            <person name="Symeonidi A."/>
            <person name="Elias M."/>
            <person name="Eveleigh R.J."/>
            <person name="Herman E.K."/>
            <person name="Klute M.J."/>
            <person name="Nakayama T."/>
            <person name="Obornik M."/>
            <person name="Reyes-Prieto A."/>
            <person name="Armbrust E.V."/>
            <person name="Aves S.J."/>
            <person name="Beiko R.G."/>
            <person name="Coutinho P."/>
            <person name="Dacks J.B."/>
            <person name="Durnford D.G."/>
            <person name="Fast N.M."/>
            <person name="Green B.R."/>
            <person name="Grisdale C.J."/>
            <person name="Hempel F."/>
            <person name="Henrissat B."/>
            <person name="Hoppner M.P."/>
            <person name="Ishida K."/>
            <person name="Kim E."/>
            <person name="Koreny L."/>
            <person name="Kroth P.G."/>
            <person name="Liu Y."/>
            <person name="Malik S.B."/>
            <person name="Maier U.G."/>
            <person name="McRose D."/>
            <person name="Mock T."/>
            <person name="Neilson J.A."/>
            <person name="Onodera N.T."/>
            <person name="Poole A.M."/>
            <person name="Pritham E.J."/>
            <person name="Richards T.A."/>
            <person name="Rocap G."/>
            <person name="Roy S.W."/>
            <person name="Sarai C."/>
            <person name="Schaack S."/>
            <person name="Shirato S."/>
            <person name="Slamovits C.H."/>
            <person name="Spencer D.F."/>
            <person name="Suzuki S."/>
            <person name="Worden A.Z."/>
            <person name="Zauner S."/>
            <person name="Barry K."/>
            <person name="Bell C."/>
            <person name="Bharti A.K."/>
            <person name="Crow J.A."/>
            <person name="Grimwood J."/>
            <person name="Kramer R."/>
            <person name="Lindquist E."/>
            <person name="Lucas S."/>
            <person name="Salamov A."/>
            <person name="McFadden G.I."/>
            <person name="Lane C.E."/>
            <person name="Keeling P.J."/>
            <person name="Gray M.W."/>
            <person name="Grigoriev I.V."/>
            <person name="Archibald J.M."/>
        </authorList>
    </citation>
    <scope>NUCLEOTIDE SEQUENCE</scope>
    <source>
        <strain evidence="7 9">CCMP2712</strain>
    </source>
</reference>
<comment type="subcellular location">
    <subcellularLocation>
        <location evidence="4">Nucleus</location>
    </subcellularLocation>
</comment>
<dbReference type="KEGG" id="gtt:GUITHDRAFT_145443"/>
<reference evidence="8" key="3">
    <citation type="submission" date="2015-06" db="UniProtKB">
        <authorList>
            <consortium name="EnsemblProtists"/>
        </authorList>
    </citation>
    <scope>IDENTIFICATION</scope>
</reference>
<dbReference type="AlphaFoldDB" id="L1ILZ9"/>
<dbReference type="SMART" id="SM00389">
    <property type="entry name" value="HOX"/>
    <property type="match status" value="1"/>
</dbReference>
<evidence type="ECO:0000256" key="4">
    <source>
        <dbReference type="PROSITE-ProRule" id="PRU00108"/>
    </source>
</evidence>
<feature type="region of interest" description="Disordered" evidence="5">
    <location>
        <begin position="248"/>
        <end position="276"/>
    </location>
</feature>
<dbReference type="EMBL" id="JH993067">
    <property type="protein sequence ID" value="EKX36810.1"/>
    <property type="molecule type" value="Genomic_DNA"/>
</dbReference>
<organism evidence="7">
    <name type="scientific">Guillardia theta (strain CCMP2712)</name>
    <name type="common">Cryptophyte</name>
    <dbReference type="NCBI Taxonomy" id="905079"/>
    <lineage>
        <taxon>Eukaryota</taxon>
        <taxon>Cryptophyceae</taxon>
        <taxon>Pyrenomonadales</taxon>
        <taxon>Geminigeraceae</taxon>
        <taxon>Guillardia</taxon>
    </lineage>
</organism>
<feature type="compositionally biased region" description="Basic residues" evidence="5">
    <location>
        <begin position="265"/>
        <end position="276"/>
    </location>
</feature>
<sequence>MLVSNLPSIDAHHTKLMLPNIRIFVSSVNEARTESASSFEDDCSCRSVTEIEASSSPLETGSPNSEDDMGHIQLAMDETASFLHKRFQDVHNTKLPTFQRFSMALKDSSLLFPQSFVPKGFVFDCEVSPKACPRSSLIDQFLGKRKADELWDELSQKKMKKNSEEDCLNDQSLFDEALNHLEESIVEEKKTAKSPEDVPAVRADICSGVALLAQIAAAQEYQMAAIQSNAFRSARDALLAGNTDGVQNRSFMQDEDKGGDGTVRVSKKSKKGRRHHSRDSVTILQLIHFKQKWLFANFRNPFPNLLEKQQLANATGLSVEQIVHWFNNARKRICSRVKVK</sequence>
<proteinExistence type="predicted"/>
<gene>
    <name evidence="7" type="ORF">GUITHDRAFT_145443</name>
</gene>
<dbReference type="Pfam" id="PF05920">
    <property type="entry name" value="Homeobox_KN"/>
    <property type="match status" value="1"/>
</dbReference>
<dbReference type="EnsemblProtists" id="EKX36810">
    <property type="protein sequence ID" value="EKX36810"/>
    <property type="gene ID" value="GUITHDRAFT_145443"/>
</dbReference>
<dbReference type="PROSITE" id="PS50071">
    <property type="entry name" value="HOMEOBOX_2"/>
    <property type="match status" value="1"/>
</dbReference>
<dbReference type="SUPFAM" id="SSF46689">
    <property type="entry name" value="Homeodomain-like"/>
    <property type="match status" value="1"/>
</dbReference>
<dbReference type="STRING" id="905079.L1ILZ9"/>
<evidence type="ECO:0000313" key="8">
    <source>
        <dbReference type="EnsemblProtists" id="EKX36810"/>
    </source>
</evidence>
<dbReference type="InterPro" id="IPR001356">
    <property type="entry name" value="HD"/>
</dbReference>
<keyword evidence="2 4" id="KW-0371">Homeobox</keyword>
<evidence type="ECO:0000256" key="5">
    <source>
        <dbReference type="SAM" id="MobiDB-lite"/>
    </source>
</evidence>
<dbReference type="PaxDb" id="55529-EKX36810"/>
<dbReference type="CDD" id="cd00086">
    <property type="entry name" value="homeodomain"/>
    <property type="match status" value="1"/>
</dbReference>
<dbReference type="Proteomes" id="UP000011087">
    <property type="component" value="Unassembled WGS sequence"/>
</dbReference>
<dbReference type="InterPro" id="IPR009057">
    <property type="entry name" value="Homeodomain-like_sf"/>
</dbReference>
<dbReference type="GO" id="GO:0005634">
    <property type="term" value="C:nucleus"/>
    <property type="evidence" value="ECO:0007669"/>
    <property type="project" value="UniProtKB-SubCell"/>
</dbReference>
<dbReference type="Gene3D" id="1.10.10.60">
    <property type="entry name" value="Homeodomain-like"/>
    <property type="match status" value="1"/>
</dbReference>
<accession>L1ILZ9</accession>
<evidence type="ECO:0000256" key="3">
    <source>
        <dbReference type="ARBA" id="ARBA00023242"/>
    </source>
</evidence>
<dbReference type="HOGENOM" id="CLU_817468_0_0_1"/>
<feature type="DNA-binding region" description="Homeobox" evidence="4">
    <location>
        <begin position="274"/>
        <end position="337"/>
    </location>
</feature>
<keyword evidence="1 4" id="KW-0238">DNA-binding</keyword>
<dbReference type="GO" id="GO:0006355">
    <property type="term" value="P:regulation of DNA-templated transcription"/>
    <property type="evidence" value="ECO:0007669"/>
    <property type="project" value="InterPro"/>
</dbReference>
<dbReference type="PANTHER" id="PTHR11850">
    <property type="entry name" value="HOMEOBOX PROTEIN TRANSCRIPTION FACTORS"/>
    <property type="match status" value="1"/>
</dbReference>
<evidence type="ECO:0000256" key="1">
    <source>
        <dbReference type="ARBA" id="ARBA00023125"/>
    </source>
</evidence>
<protein>
    <recommendedName>
        <fullName evidence="6">Homeobox domain-containing protein</fullName>
    </recommendedName>
</protein>